<evidence type="ECO:0000313" key="12">
    <source>
        <dbReference type="Proteomes" id="UP000019681"/>
    </source>
</evidence>
<dbReference type="SUPFAM" id="SSF53182">
    <property type="entry name" value="Pyrrolidone carboxyl peptidase (pyroglutamate aminopeptidase)"/>
    <property type="match status" value="1"/>
</dbReference>
<keyword evidence="8" id="KW-0788">Thiol protease</keyword>
<dbReference type="InterPro" id="IPR036440">
    <property type="entry name" value="Peptidase_C15-like_sf"/>
</dbReference>
<evidence type="ECO:0000256" key="4">
    <source>
        <dbReference type="ARBA" id="ARBA00006641"/>
    </source>
</evidence>
<proteinExistence type="inferred from homology"/>
<reference evidence="11 12" key="1">
    <citation type="journal article" date="2014" name="Genome Announc.">
        <title>Draft Genome Sequence of Fervidicella metallireducens Strain AeBT, an Iron-Reducing Thermoanaerobe from the Great Artesian Basin.</title>
        <authorList>
            <person name="Patel B.K."/>
        </authorList>
    </citation>
    <scope>NUCLEOTIDE SEQUENCE [LARGE SCALE GENOMIC DNA]</scope>
    <source>
        <strain evidence="11 12">AeB</strain>
    </source>
</reference>
<keyword evidence="12" id="KW-1185">Reference proteome</keyword>
<dbReference type="Proteomes" id="UP000019681">
    <property type="component" value="Unassembled WGS sequence"/>
</dbReference>
<comment type="subcellular location">
    <subcellularLocation>
        <location evidence="3">Cytoplasm</location>
    </subcellularLocation>
</comment>
<dbReference type="PIRSF" id="PIRSF015592">
    <property type="entry name" value="Prld-crbxl_pptds"/>
    <property type="match status" value="1"/>
</dbReference>
<keyword evidence="5" id="KW-0963">Cytoplasm</keyword>
<evidence type="ECO:0000256" key="5">
    <source>
        <dbReference type="ARBA" id="ARBA00022490"/>
    </source>
</evidence>
<evidence type="ECO:0000256" key="9">
    <source>
        <dbReference type="PROSITE-ProRule" id="PRU10076"/>
    </source>
</evidence>
<dbReference type="STRING" id="1403537.Q428_13745"/>
<protein>
    <recommendedName>
        <fullName evidence="9">Pyroglutamyl-peptidase I</fullName>
        <ecNumber evidence="9">3.4.19.3</ecNumber>
    </recommendedName>
</protein>
<comment type="similarity">
    <text evidence="4">Belongs to the peptidase C15 family.</text>
</comment>
<evidence type="ECO:0000256" key="8">
    <source>
        <dbReference type="ARBA" id="ARBA00022807"/>
    </source>
</evidence>
<dbReference type="InterPro" id="IPR033693">
    <property type="entry name" value="PGPEP1_Glu_AS"/>
</dbReference>
<comment type="catalytic activity">
    <reaction evidence="1 9">
        <text>Release of an N-terminal pyroglutamyl group from a polypeptide, the second amino acid generally not being Pro.</text>
        <dbReference type="EC" id="3.4.19.3"/>
    </reaction>
</comment>
<dbReference type="InterPro" id="IPR029762">
    <property type="entry name" value="PGP-I_bact-type"/>
</dbReference>
<dbReference type="InterPro" id="IPR033694">
    <property type="entry name" value="PGPEP1_Cys_AS"/>
</dbReference>
<dbReference type="PRINTS" id="PR00706">
    <property type="entry name" value="PYROGLUPTASE"/>
</dbReference>
<accession>A0A017RRF7</accession>
<evidence type="ECO:0000256" key="1">
    <source>
        <dbReference type="ARBA" id="ARBA00001770"/>
    </source>
</evidence>
<evidence type="ECO:0000256" key="6">
    <source>
        <dbReference type="ARBA" id="ARBA00022670"/>
    </source>
</evidence>
<dbReference type="InterPro" id="IPR000816">
    <property type="entry name" value="Peptidase_C15"/>
</dbReference>
<feature type="active site" evidence="9">
    <location>
        <position position="70"/>
    </location>
</feature>
<dbReference type="GO" id="GO:0016920">
    <property type="term" value="F:pyroglutamyl-peptidase activity"/>
    <property type="evidence" value="ECO:0007669"/>
    <property type="project" value="UniProtKB-EC"/>
</dbReference>
<keyword evidence="7 11" id="KW-0378">Hydrolase</keyword>
<comment type="caution">
    <text evidence="11">The sequence shown here is derived from an EMBL/GenBank/DDBJ whole genome shotgun (WGS) entry which is preliminary data.</text>
</comment>
<dbReference type="PANTHER" id="PTHR23402:SF1">
    <property type="entry name" value="PYROGLUTAMYL-PEPTIDASE I"/>
    <property type="match status" value="1"/>
</dbReference>
<dbReference type="PANTHER" id="PTHR23402">
    <property type="entry name" value="PROTEASE FAMILY C15 PYROGLUTAMYL-PEPTIDASE I-RELATED"/>
    <property type="match status" value="1"/>
</dbReference>
<evidence type="ECO:0000256" key="3">
    <source>
        <dbReference type="ARBA" id="ARBA00004496"/>
    </source>
</evidence>
<dbReference type="CDD" id="cd00501">
    <property type="entry name" value="Peptidase_C15"/>
    <property type="match status" value="1"/>
</dbReference>
<evidence type="ECO:0000256" key="7">
    <source>
        <dbReference type="ARBA" id="ARBA00022801"/>
    </source>
</evidence>
<dbReference type="NCBIfam" id="NF009676">
    <property type="entry name" value="PRK13197.1"/>
    <property type="match status" value="1"/>
</dbReference>
<keyword evidence="6" id="KW-0645">Protease</keyword>
<dbReference type="EC" id="3.4.19.3" evidence="9"/>
<dbReference type="PROSITE" id="PS01334">
    <property type="entry name" value="PYRASE_CYS"/>
    <property type="match status" value="1"/>
</dbReference>
<sequence length="205" mass="22699">MSFGGEKINPSYEIIKRIKDNIGGAEIIKLEVPVVFHKSAETVIKKINEINPDYVIMLGQAGGRHEISIERVAINIDDASIPDNENNRPIDEAIDKEGLPAYFSTLPVKRIIRVLREMGIPASLSNSAGTYVCNHLMYSILNYIYSNKLNIKAGFIHIPYIMEQVVNKPGTPSMTLEALIQGIETAIKAAMRDSDDIKVSEGKIC</sequence>
<name>A0A017RRF7_9CLOT</name>
<dbReference type="NCBIfam" id="TIGR00504">
    <property type="entry name" value="pyro_pdase"/>
    <property type="match status" value="1"/>
</dbReference>
<dbReference type="Gene3D" id="3.40.630.20">
    <property type="entry name" value="Peptidase C15, pyroglutamyl peptidase I-like"/>
    <property type="match status" value="1"/>
</dbReference>
<dbReference type="EMBL" id="AZQP01000064">
    <property type="protein sequence ID" value="EYE87353.1"/>
    <property type="molecule type" value="Genomic_DNA"/>
</dbReference>
<dbReference type="Pfam" id="PF01470">
    <property type="entry name" value="Peptidase_C15"/>
    <property type="match status" value="1"/>
</dbReference>
<evidence type="ECO:0000256" key="2">
    <source>
        <dbReference type="ARBA" id="ARBA00002280"/>
    </source>
</evidence>
<dbReference type="AlphaFoldDB" id="A0A017RRF7"/>
<comment type="function">
    <text evidence="2">Removes 5-oxoproline from various penultimate amino acid residues except L-proline.</text>
</comment>
<evidence type="ECO:0000256" key="10">
    <source>
        <dbReference type="PROSITE-ProRule" id="PRU10077"/>
    </source>
</evidence>
<dbReference type="PROSITE" id="PS01333">
    <property type="entry name" value="PYRASE_GLU"/>
    <property type="match status" value="1"/>
</dbReference>
<dbReference type="GO" id="GO:0006508">
    <property type="term" value="P:proteolysis"/>
    <property type="evidence" value="ECO:0007669"/>
    <property type="project" value="UniProtKB-KW"/>
</dbReference>
<organism evidence="11 12">
    <name type="scientific">Fervidicella metallireducens AeB</name>
    <dbReference type="NCBI Taxonomy" id="1403537"/>
    <lineage>
        <taxon>Bacteria</taxon>
        <taxon>Bacillati</taxon>
        <taxon>Bacillota</taxon>
        <taxon>Clostridia</taxon>
        <taxon>Eubacteriales</taxon>
        <taxon>Clostridiaceae</taxon>
        <taxon>Fervidicella</taxon>
    </lineage>
</organism>
<gene>
    <name evidence="11" type="ORF">Q428_13745</name>
</gene>
<dbReference type="FunFam" id="3.40.630.20:FF:000001">
    <property type="entry name" value="Pyrrolidone-carboxylate peptidase"/>
    <property type="match status" value="1"/>
</dbReference>
<evidence type="ECO:0000313" key="11">
    <source>
        <dbReference type="EMBL" id="EYE87353.1"/>
    </source>
</evidence>
<feature type="active site" evidence="10">
    <location>
        <position position="133"/>
    </location>
</feature>
<dbReference type="InterPro" id="IPR016125">
    <property type="entry name" value="Peptidase_C15-like"/>
</dbReference>
<dbReference type="GO" id="GO:0005829">
    <property type="term" value="C:cytosol"/>
    <property type="evidence" value="ECO:0007669"/>
    <property type="project" value="InterPro"/>
</dbReference>